<feature type="transmembrane region" description="Helical" evidence="14">
    <location>
        <begin position="39"/>
        <end position="58"/>
    </location>
</feature>
<evidence type="ECO:0000256" key="14">
    <source>
        <dbReference type="SAM" id="Phobius"/>
    </source>
</evidence>
<feature type="transmembrane region" description="Helical" evidence="14">
    <location>
        <begin position="335"/>
        <end position="353"/>
    </location>
</feature>
<keyword evidence="10 12" id="KW-0406">Ion transport</keyword>
<protein>
    <recommendedName>
        <fullName evidence="12">Trk system potassium uptake protein</fullName>
    </recommendedName>
</protein>
<keyword evidence="16" id="KW-1185">Reference proteome</keyword>
<feature type="binding site" evidence="13">
    <location>
        <position position="115"/>
    </location>
    <ligand>
        <name>K(+)</name>
        <dbReference type="ChEBI" id="CHEBI:29103"/>
    </ligand>
</feature>
<dbReference type="GO" id="GO:0005886">
    <property type="term" value="C:plasma membrane"/>
    <property type="evidence" value="ECO:0007669"/>
    <property type="project" value="UniProtKB-SubCell"/>
</dbReference>
<evidence type="ECO:0000256" key="6">
    <source>
        <dbReference type="ARBA" id="ARBA00022538"/>
    </source>
</evidence>
<feature type="binding site" evidence="13">
    <location>
        <position position="224"/>
    </location>
    <ligand>
        <name>K(+)</name>
        <dbReference type="ChEBI" id="CHEBI:29103"/>
    </ligand>
</feature>
<keyword evidence="6 12" id="KW-0633">Potassium transport</keyword>
<dbReference type="RefSeq" id="WP_179583032.1">
    <property type="nucleotide sequence ID" value="NZ_JACBYR010000001.1"/>
</dbReference>
<evidence type="ECO:0000313" key="15">
    <source>
        <dbReference type="EMBL" id="NYE81201.1"/>
    </source>
</evidence>
<evidence type="ECO:0000256" key="10">
    <source>
        <dbReference type="ARBA" id="ARBA00023065"/>
    </source>
</evidence>
<evidence type="ECO:0000256" key="2">
    <source>
        <dbReference type="ARBA" id="ARBA00009137"/>
    </source>
</evidence>
<feature type="transmembrane region" description="Helical" evidence="14">
    <location>
        <begin position="240"/>
        <end position="259"/>
    </location>
</feature>
<feature type="binding site" evidence="13">
    <location>
        <position position="439"/>
    </location>
    <ligand>
        <name>K(+)</name>
        <dbReference type="ChEBI" id="CHEBI:29103"/>
    </ligand>
</feature>
<name>A0A7Y9IQR6_9BURK</name>
<keyword evidence="9 14" id="KW-1133">Transmembrane helix</keyword>
<gene>
    <name evidence="15" type="ORF">FHW18_000472</name>
</gene>
<keyword evidence="7 14" id="KW-0812">Transmembrane</keyword>
<reference evidence="15 16" key="1">
    <citation type="submission" date="2020-07" db="EMBL/GenBank/DDBJ databases">
        <title>Genomic Encyclopedia of Type Strains, Phase IV (KMG-V): Genome sequencing to study the core and pangenomes of soil and plant-associated prokaryotes.</title>
        <authorList>
            <person name="Whitman W."/>
        </authorList>
    </citation>
    <scope>NUCLEOTIDE SEQUENCE [LARGE SCALE GENOMIC DNA]</scope>
    <source>
        <strain evidence="15 16">SAS40</strain>
    </source>
</reference>
<comment type="similarity">
    <text evidence="2 12">Belongs to the TrkH potassium transport family.</text>
</comment>
<feature type="binding site" evidence="13">
    <location>
        <position position="116"/>
    </location>
    <ligand>
        <name>K(+)</name>
        <dbReference type="ChEBI" id="CHEBI:29103"/>
    </ligand>
</feature>
<feature type="transmembrane region" description="Helical" evidence="14">
    <location>
        <begin position="70"/>
        <end position="93"/>
    </location>
</feature>
<evidence type="ECO:0000256" key="8">
    <source>
        <dbReference type="ARBA" id="ARBA00022958"/>
    </source>
</evidence>
<dbReference type="EMBL" id="JACBYR010000001">
    <property type="protein sequence ID" value="NYE81201.1"/>
    <property type="molecule type" value="Genomic_DNA"/>
</dbReference>
<keyword evidence="3 12" id="KW-0813">Transport</keyword>
<sequence>MRQLFPVLNVLGVVIALFSLTFAIPIGTSLYTSDAALMAFLHAFAVSFGFGALLYAGTRRQRRELAPRDGFLLVSLVWSVLPVVAAVPLVLYFRGVGVDLSLTDAYFEAMSGLTTTGATVLTGLDTLPYSINVWRCTLIWIGGMGILVLAVAILPMLGVGGSQVFRAETAGPMKDEKLTPRITGTAKGLYAIYMVVSLLCAIAYRLTGMSWYDAYCHMAATIGLGGFSNRDAGFLAFDSISTEFVAIVFMTIAGINFATHFRAYRAKSMRTYWNCFEAKYYLTVMFGSGIVIGFLLYGEQVYPTLAESMRHAVFNTVSVATTTGFASTDYAKWPLFAPVLMLALSSFVTSAGSTGGGMKMIRMVILVKQARREFTRLLHPRAINPVRIGGQMIANHVVFSVLAFVLLYGASLVILTMVMLSTGLEPLTAFTAVLATLNNTGPGLGDVVGPMGSYKGLTDVQTWICSFAMLIGRLELFTVLVLFTRAFWRK</sequence>
<keyword evidence="5 12" id="KW-0997">Cell inner membrane</keyword>
<keyword evidence="8 12" id="KW-0630">Potassium</keyword>
<dbReference type="PIRSF" id="PIRSF006247">
    <property type="entry name" value="TrkH"/>
    <property type="match status" value="1"/>
</dbReference>
<evidence type="ECO:0000256" key="5">
    <source>
        <dbReference type="ARBA" id="ARBA00022519"/>
    </source>
</evidence>
<evidence type="ECO:0000256" key="7">
    <source>
        <dbReference type="ARBA" id="ARBA00022692"/>
    </source>
</evidence>
<keyword evidence="11 12" id="KW-0472">Membrane</keyword>
<evidence type="ECO:0000256" key="9">
    <source>
        <dbReference type="ARBA" id="ARBA00022989"/>
    </source>
</evidence>
<accession>A0A7Y9IQR6</accession>
<dbReference type="InterPro" id="IPR004772">
    <property type="entry name" value="TrkH"/>
</dbReference>
<feature type="transmembrane region" description="Helical" evidence="14">
    <location>
        <begin position="280"/>
        <end position="298"/>
    </location>
</feature>
<dbReference type="PANTHER" id="PTHR32024">
    <property type="entry name" value="TRK SYSTEM POTASSIUM UPTAKE PROTEIN TRKG-RELATED"/>
    <property type="match status" value="1"/>
</dbReference>
<dbReference type="Proteomes" id="UP000542125">
    <property type="component" value="Unassembled WGS sequence"/>
</dbReference>
<comment type="function">
    <text evidence="12">Low-affinity potassium transport system. Interacts with Trk system potassium uptake protein TrkA.</text>
</comment>
<feature type="transmembrane region" description="Helical" evidence="14">
    <location>
        <begin position="188"/>
        <end position="204"/>
    </location>
</feature>
<comment type="caution">
    <text evidence="15">The sequence shown here is derived from an EMBL/GenBank/DDBJ whole genome shotgun (WGS) entry which is preliminary data.</text>
</comment>
<evidence type="ECO:0000256" key="12">
    <source>
        <dbReference type="PIRNR" id="PIRNR006247"/>
    </source>
</evidence>
<dbReference type="PANTHER" id="PTHR32024:SF2">
    <property type="entry name" value="TRK SYSTEM POTASSIUM UPTAKE PROTEIN TRKG-RELATED"/>
    <property type="match status" value="1"/>
</dbReference>
<dbReference type="AlphaFoldDB" id="A0A7Y9IQR6"/>
<organism evidence="15 16">
    <name type="scientific">Pigmentiphaga litoralis</name>
    <dbReference type="NCBI Taxonomy" id="516702"/>
    <lineage>
        <taxon>Bacteria</taxon>
        <taxon>Pseudomonadati</taxon>
        <taxon>Pseudomonadota</taxon>
        <taxon>Betaproteobacteria</taxon>
        <taxon>Burkholderiales</taxon>
        <taxon>Alcaligenaceae</taxon>
        <taxon>Pigmentiphaga</taxon>
    </lineage>
</organism>
<evidence type="ECO:0000313" key="16">
    <source>
        <dbReference type="Proteomes" id="UP000542125"/>
    </source>
</evidence>
<keyword evidence="4 12" id="KW-1003">Cell membrane</keyword>
<evidence type="ECO:0000256" key="4">
    <source>
        <dbReference type="ARBA" id="ARBA00022475"/>
    </source>
</evidence>
<evidence type="ECO:0000256" key="1">
    <source>
        <dbReference type="ARBA" id="ARBA00004429"/>
    </source>
</evidence>
<dbReference type="Pfam" id="PF02386">
    <property type="entry name" value="TrkH"/>
    <property type="match status" value="1"/>
</dbReference>
<dbReference type="GO" id="GO:0046872">
    <property type="term" value="F:metal ion binding"/>
    <property type="evidence" value="ECO:0007669"/>
    <property type="project" value="UniProtKB-KW"/>
</dbReference>
<evidence type="ECO:0000256" key="3">
    <source>
        <dbReference type="ARBA" id="ARBA00022448"/>
    </source>
</evidence>
<proteinExistence type="inferred from homology"/>
<feature type="binding site" evidence="13">
    <location>
        <position position="323"/>
    </location>
    <ligand>
        <name>K(+)</name>
        <dbReference type="ChEBI" id="CHEBI:29103"/>
    </ligand>
</feature>
<evidence type="ECO:0000256" key="11">
    <source>
        <dbReference type="ARBA" id="ARBA00023136"/>
    </source>
</evidence>
<evidence type="ECO:0000256" key="13">
    <source>
        <dbReference type="PIRSR" id="PIRSR006247-1"/>
    </source>
</evidence>
<feature type="transmembrane region" description="Helical" evidence="14">
    <location>
        <begin position="397"/>
        <end position="420"/>
    </location>
</feature>
<dbReference type="InterPro" id="IPR003445">
    <property type="entry name" value="Cat_transpt"/>
</dbReference>
<comment type="subcellular location">
    <subcellularLocation>
        <location evidence="1 12">Cell inner membrane</location>
        <topology evidence="1 12">Multi-pass membrane protein</topology>
    </subcellularLocation>
</comment>
<dbReference type="GO" id="GO:0015379">
    <property type="term" value="F:potassium:chloride symporter activity"/>
    <property type="evidence" value="ECO:0007669"/>
    <property type="project" value="InterPro"/>
</dbReference>
<keyword evidence="13" id="KW-0479">Metal-binding</keyword>
<feature type="binding site" evidence="13">
    <location>
        <position position="322"/>
    </location>
    <ligand>
        <name>K(+)</name>
        <dbReference type="ChEBI" id="CHEBI:29103"/>
    </ligand>
</feature>
<feature type="binding site" evidence="13">
    <location>
        <position position="225"/>
    </location>
    <ligand>
        <name>K(+)</name>
        <dbReference type="ChEBI" id="CHEBI:29103"/>
    </ligand>
</feature>
<feature type="transmembrane region" description="Helical" evidence="14">
    <location>
        <begin position="460"/>
        <end position="483"/>
    </location>
</feature>
<feature type="transmembrane region" description="Helical" evidence="14">
    <location>
        <begin position="136"/>
        <end position="157"/>
    </location>
</feature>